<dbReference type="InterPro" id="IPR051161">
    <property type="entry name" value="Mannose-6P_isomerase_type2"/>
</dbReference>
<reference evidence="2" key="1">
    <citation type="submission" date="2023-06" db="EMBL/GenBank/DDBJ databases">
        <title>Genomic of Agaribacillus aureum.</title>
        <authorList>
            <person name="Wang G."/>
        </authorList>
    </citation>
    <scope>NUCLEOTIDE SEQUENCE</scope>
    <source>
        <strain evidence="2">BMA12</strain>
    </source>
</reference>
<dbReference type="SUPFAM" id="SSF53448">
    <property type="entry name" value="Nucleotide-diphospho-sugar transferases"/>
    <property type="match status" value="1"/>
</dbReference>
<evidence type="ECO:0000313" key="3">
    <source>
        <dbReference type="Proteomes" id="UP001172083"/>
    </source>
</evidence>
<comment type="caution">
    <text evidence="2">The sequence shown here is derived from an EMBL/GenBank/DDBJ whole genome shotgun (WGS) entry which is preliminary data.</text>
</comment>
<keyword evidence="3" id="KW-1185">Reference proteome</keyword>
<evidence type="ECO:0000259" key="1">
    <source>
        <dbReference type="Pfam" id="PF00483"/>
    </source>
</evidence>
<dbReference type="Gene3D" id="3.90.550.10">
    <property type="entry name" value="Spore Coat Polysaccharide Biosynthesis Protein SpsA, Chain A"/>
    <property type="match status" value="1"/>
</dbReference>
<protein>
    <submittedName>
        <fullName evidence="2">Mannose-1-phosphate guanylyltransferase</fullName>
    </submittedName>
</protein>
<dbReference type="GO" id="GO:0016779">
    <property type="term" value="F:nucleotidyltransferase activity"/>
    <property type="evidence" value="ECO:0007669"/>
    <property type="project" value="UniProtKB-KW"/>
</dbReference>
<dbReference type="Pfam" id="PF00483">
    <property type="entry name" value="NTP_transferase"/>
    <property type="match status" value="1"/>
</dbReference>
<name>A0ABT8LF65_9BACT</name>
<keyword evidence="2" id="KW-0548">Nucleotidyltransferase</keyword>
<sequence length="356" mass="40539">MKNYYVVIMAGGIGSRFWPYSRDKFPKQFLDVLGTGTSLLRMTYERFLQVCPSENIYVVTSKNYEELVSEQLPELSRDQILCEPYRRNTAPCVAYASYKIRKQNPDAITVVTPSDHAIFKEDVFIAAIKDALAEGARSDKLITLGIKPTRPETGYGYIQYLPGDEELKKVKTFTEKPAYELAVKFFESGEFLWNAGIFIWSVKSIIKSFETFLPDMAEVFEEGIENYSTDQERLFINQAYAQCKNISIDYGIMEKSQNVYVKLGEFAWSDLGSWGSLHEIREKDENQNVVDANALVYDSENCVVMGPKNKLIVVQGLKNCLVAQCDNVILICDKDNEKQFRTFVADAKDKKGADFV</sequence>
<dbReference type="InterPro" id="IPR029044">
    <property type="entry name" value="Nucleotide-diphossugar_trans"/>
</dbReference>
<dbReference type="PANTHER" id="PTHR46390">
    <property type="entry name" value="MANNOSE-1-PHOSPHATE GUANYLYLTRANSFERASE"/>
    <property type="match status" value="1"/>
</dbReference>
<dbReference type="InterPro" id="IPR049577">
    <property type="entry name" value="GMPP_N"/>
</dbReference>
<organism evidence="2 3">
    <name type="scientific">Agaribacillus aureus</name>
    <dbReference type="NCBI Taxonomy" id="3051825"/>
    <lineage>
        <taxon>Bacteria</taxon>
        <taxon>Pseudomonadati</taxon>
        <taxon>Bacteroidota</taxon>
        <taxon>Cytophagia</taxon>
        <taxon>Cytophagales</taxon>
        <taxon>Splendidivirgaceae</taxon>
        <taxon>Agaribacillus</taxon>
    </lineage>
</organism>
<dbReference type="EMBL" id="JAUJEB010000009">
    <property type="protein sequence ID" value="MDN5216412.1"/>
    <property type="molecule type" value="Genomic_DNA"/>
</dbReference>
<proteinExistence type="predicted"/>
<dbReference type="InterPro" id="IPR005835">
    <property type="entry name" value="NTP_transferase_dom"/>
</dbReference>
<dbReference type="SUPFAM" id="SSF159283">
    <property type="entry name" value="Guanosine diphospho-D-mannose pyrophosphorylase/mannose-6-phosphate isomerase linker domain"/>
    <property type="match status" value="1"/>
</dbReference>
<feature type="domain" description="Nucleotidyl transferase" evidence="1">
    <location>
        <begin position="6"/>
        <end position="286"/>
    </location>
</feature>
<dbReference type="Proteomes" id="UP001172083">
    <property type="component" value="Unassembled WGS sequence"/>
</dbReference>
<gene>
    <name evidence="2" type="ORF">QQ020_30370</name>
</gene>
<dbReference type="RefSeq" id="WP_346761751.1">
    <property type="nucleotide sequence ID" value="NZ_JAUJEB010000009.1"/>
</dbReference>
<dbReference type="CDD" id="cd02509">
    <property type="entry name" value="GDP-M1P_Guanylyltransferase"/>
    <property type="match status" value="1"/>
</dbReference>
<evidence type="ECO:0000313" key="2">
    <source>
        <dbReference type="EMBL" id="MDN5216412.1"/>
    </source>
</evidence>
<keyword evidence="2" id="KW-0808">Transferase</keyword>
<accession>A0ABT8LF65</accession>
<dbReference type="PANTHER" id="PTHR46390:SF1">
    <property type="entry name" value="MANNOSE-1-PHOSPHATE GUANYLYLTRANSFERASE"/>
    <property type="match status" value="1"/>
</dbReference>